<dbReference type="GO" id="GO:0006879">
    <property type="term" value="P:intracellular iron ion homeostasis"/>
    <property type="evidence" value="ECO:0007669"/>
    <property type="project" value="TreeGrafter"/>
</dbReference>
<evidence type="ECO:0000256" key="7">
    <source>
        <dbReference type="ARBA" id="ARBA00023242"/>
    </source>
</evidence>
<dbReference type="EMBL" id="LATX01002192">
    <property type="protein sequence ID" value="KTB33077.1"/>
    <property type="molecule type" value="Genomic_DNA"/>
</dbReference>
<reference evidence="10 11" key="1">
    <citation type="submission" date="2015-12" db="EMBL/GenBank/DDBJ databases">
        <title>Draft genome sequence of Moniliophthora roreri, the causal agent of frosty pod rot of cacao.</title>
        <authorList>
            <person name="Aime M.C."/>
            <person name="Diaz-Valderrama J.R."/>
            <person name="Kijpornyongpan T."/>
            <person name="Phillips-Mora W."/>
        </authorList>
    </citation>
    <scope>NUCLEOTIDE SEQUENCE [LARGE SCALE GENOMIC DNA]</scope>
    <source>
        <strain evidence="10 11">MCA 2952</strain>
    </source>
</reference>
<dbReference type="Pfam" id="PF00649">
    <property type="entry name" value="Copper-fist"/>
    <property type="match status" value="1"/>
</dbReference>
<gene>
    <name evidence="10" type="ORF">WG66_14405</name>
</gene>
<dbReference type="PRINTS" id="PR00617">
    <property type="entry name" value="COPPERFIST"/>
</dbReference>
<feature type="domain" description="Copper-fist" evidence="9">
    <location>
        <begin position="7"/>
        <end position="35"/>
    </location>
</feature>
<evidence type="ECO:0000256" key="8">
    <source>
        <dbReference type="SAM" id="MobiDB-lite"/>
    </source>
</evidence>
<keyword evidence="7" id="KW-0539">Nucleus</keyword>
<dbReference type="GO" id="GO:0006878">
    <property type="term" value="P:intracellular copper ion homeostasis"/>
    <property type="evidence" value="ECO:0007669"/>
    <property type="project" value="TreeGrafter"/>
</dbReference>
<dbReference type="GO" id="GO:0005507">
    <property type="term" value="F:copper ion binding"/>
    <property type="evidence" value="ECO:0007669"/>
    <property type="project" value="InterPro"/>
</dbReference>
<evidence type="ECO:0000256" key="4">
    <source>
        <dbReference type="ARBA" id="ARBA00023008"/>
    </source>
</evidence>
<comment type="caution">
    <text evidence="10">The sequence shown here is derived from an EMBL/GenBank/DDBJ whole genome shotgun (WGS) entry which is preliminary data.</text>
</comment>
<keyword evidence="2" id="KW-0479">Metal-binding</keyword>
<dbReference type="GO" id="GO:0005634">
    <property type="term" value="C:nucleus"/>
    <property type="evidence" value="ECO:0007669"/>
    <property type="project" value="UniProtKB-SubCell"/>
</dbReference>
<accession>A0A0W0F9V0</accession>
<proteinExistence type="predicted"/>
<keyword evidence="6" id="KW-0804">Transcription</keyword>
<evidence type="ECO:0000256" key="6">
    <source>
        <dbReference type="ARBA" id="ARBA00023163"/>
    </source>
</evidence>
<organism evidence="10 11">
    <name type="scientific">Moniliophthora roreri</name>
    <name type="common">Frosty pod rot fungus</name>
    <name type="synonym">Monilia roreri</name>
    <dbReference type="NCBI Taxonomy" id="221103"/>
    <lineage>
        <taxon>Eukaryota</taxon>
        <taxon>Fungi</taxon>
        <taxon>Dikarya</taxon>
        <taxon>Basidiomycota</taxon>
        <taxon>Agaricomycotina</taxon>
        <taxon>Agaricomycetes</taxon>
        <taxon>Agaricomycetidae</taxon>
        <taxon>Agaricales</taxon>
        <taxon>Marasmiineae</taxon>
        <taxon>Marasmiaceae</taxon>
        <taxon>Moniliophthora</taxon>
    </lineage>
</organism>
<evidence type="ECO:0000256" key="1">
    <source>
        <dbReference type="ARBA" id="ARBA00004123"/>
    </source>
</evidence>
<dbReference type="PROSITE" id="PS50073">
    <property type="entry name" value="COPPER_FIST_2"/>
    <property type="match status" value="1"/>
</dbReference>
<evidence type="ECO:0000256" key="2">
    <source>
        <dbReference type="ARBA" id="ARBA00022723"/>
    </source>
</evidence>
<dbReference type="Proteomes" id="UP000054988">
    <property type="component" value="Unassembled WGS sequence"/>
</dbReference>
<dbReference type="InterPro" id="IPR001083">
    <property type="entry name" value="Cu_fist_DNA-bd_dom"/>
</dbReference>
<dbReference type="AlphaFoldDB" id="A0A0W0F9V0"/>
<name>A0A0W0F9V0_MONRR</name>
<keyword evidence="5" id="KW-0805">Transcription regulation</keyword>
<keyword evidence="3" id="KW-0862">Zinc</keyword>
<dbReference type="GO" id="GO:0045944">
    <property type="term" value="P:positive regulation of transcription by RNA polymerase II"/>
    <property type="evidence" value="ECO:0007669"/>
    <property type="project" value="TreeGrafter"/>
</dbReference>
<sequence>MQSPNSESCIKGHRSSACAHTDRPLFEIKKKGRPISQCEKCRSLRQSRKMHSKCNCADKDITKPAVVPLPASAGAKGAQQVDSIYIIKLTRLAYAAKRFIPVVPSLPNGLKDLQTSSQTVVTLPDARQRVNTLLKHCSCKDLGKCRCRKSKHAPLSFTDPTLATLAKAAALCETSRVPPHCCSSPSQPPPSKRPKHKHVESPSPLELPPLLFSDSSFPESPTTVPDFGVMPPLSEISSFAGSGCTCGVECNCPGCIEHRGPENVDTSVGSCADGCGTCVDNRHGIALQGQESVSIIDRFFARAAALPAPPVNRKMGVGVQLDPMNVMVYPKTAIETKERGIPFGLITVPKLECCGGKCGCPDGQCGCGKSCNGCCADHVHGKAHAPGRCGCGKNCDGRCVKHVHEKAETQTAQGVCCAPSEPIPAPMVVRNCCSGKVTT</sequence>
<comment type="subcellular location">
    <subcellularLocation>
        <location evidence="1">Nucleus</location>
    </subcellularLocation>
</comment>
<dbReference type="InterPro" id="IPR051763">
    <property type="entry name" value="Copper_Homeo_Regul"/>
</dbReference>
<evidence type="ECO:0000313" key="11">
    <source>
        <dbReference type="Proteomes" id="UP000054988"/>
    </source>
</evidence>
<dbReference type="SMART" id="SM00412">
    <property type="entry name" value="Cu_FIST"/>
    <property type="match status" value="1"/>
</dbReference>
<evidence type="ECO:0000256" key="3">
    <source>
        <dbReference type="ARBA" id="ARBA00022833"/>
    </source>
</evidence>
<evidence type="ECO:0000313" key="10">
    <source>
        <dbReference type="EMBL" id="KTB33077.1"/>
    </source>
</evidence>
<dbReference type="SMART" id="SM01090">
    <property type="entry name" value="Copper-fist"/>
    <property type="match status" value="1"/>
</dbReference>
<dbReference type="Gene3D" id="3.90.430.10">
    <property type="entry name" value="Copper fist DNA-binding domain"/>
    <property type="match status" value="1"/>
</dbReference>
<dbReference type="PANTHER" id="PTHR28088:SF5">
    <property type="entry name" value="TRANSCRIPTIONAL ACTIVATOR HAA1-RELATED"/>
    <property type="match status" value="1"/>
</dbReference>
<dbReference type="GO" id="GO:0000978">
    <property type="term" value="F:RNA polymerase II cis-regulatory region sequence-specific DNA binding"/>
    <property type="evidence" value="ECO:0007669"/>
    <property type="project" value="TreeGrafter"/>
</dbReference>
<keyword evidence="4" id="KW-0186">Copper</keyword>
<feature type="region of interest" description="Disordered" evidence="8">
    <location>
        <begin position="179"/>
        <end position="205"/>
    </location>
</feature>
<evidence type="ECO:0000259" key="9">
    <source>
        <dbReference type="PROSITE" id="PS50073"/>
    </source>
</evidence>
<dbReference type="FunFam" id="3.90.430.10:FF:000001">
    <property type="entry name" value="Copper fist DNA-binding protein"/>
    <property type="match status" value="1"/>
</dbReference>
<dbReference type="GO" id="GO:0000981">
    <property type="term" value="F:DNA-binding transcription factor activity, RNA polymerase II-specific"/>
    <property type="evidence" value="ECO:0007669"/>
    <property type="project" value="TreeGrafter"/>
</dbReference>
<dbReference type="PANTHER" id="PTHR28088">
    <property type="entry name" value="TRANSCRIPTIONAL ACTIVATOR HAA1-RELATED"/>
    <property type="match status" value="1"/>
</dbReference>
<dbReference type="eggNOG" id="ENOG502S7CA">
    <property type="taxonomic scope" value="Eukaryota"/>
</dbReference>
<dbReference type="InterPro" id="IPR036395">
    <property type="entry name" value="Cu_fist_DNA-bd_dom_sf"/>
</dbReference>
<evidence type="ECO:0000256" key="5">
    <source>
        <dbReference type="ARBA" id="ARBA00023015"/>
    </source>
</evidence>
<dbReference type="SUPFAM" id="SSF57879">
    <property type="entry name" value="Zinc domain conserved in yeast copper-regulated transcription factors"/>
    <property type="match status" value="1"/>
</dbReference>
<protein>
    <recommendedName>
        <fullName evidence="9">Copper-fist domain-containing protein</fullName>
    </recommendedName>
</protein>